<dbReference type="Gene3D" id="1.20.1250.20">
    <property type="entry name" value="MFS general substrate transporter like domains"/>
    <property type="match status" value="1"/>
</dbReference>
<dbReference type="OrthoDB" id="350307at2"/>
<evidence type="ECO:0000313" key="2">
    <source>
        <dbReference type="EMBL" id="MQT00855.1"/>
    </source>
</evidence>
<dbReference type="InterPro" id="IPR036259">
    <property type="entry name" value="MFS_trans_sf"/>
</dbReference>
<keyword evidence="1" id="KW-1133">Transmembrane helix</keyword>
<dbReference type="SUPFAM" id="SSF103473">
    <property type="entry name" value="MFS general substrate transporter"/>
    <property type="match status" value="1"/>
</dbReference>
<gene>
    <name evidence="2" type="ORF">FF041_11675</name>
</gene>
<keyword evidence="1" id="KW-0812">Transmembrane</keyword>
<feature type="transmembrane region" description="Helical" evidence="1">
    <location>
        <begin position="267"/>
        <end position="286"/>
    </location>
</feature>
<feature type="transmembrane region" description="Helical" evidence="1">
    <location>
        <begin position="26"/>
        <end position="46"/>
    </location>
</feature>
<feature type="transmembrane region" description="Helical" evidence="1">
    <location>
        <begin position="85"/>
        <end position="104"/>
    </location>
</feature>
<proteinExistence type="predicted"/>
<protein>
    <submittedName>
        <fullName evidence="2">MFS transporter</fullName>
    </submittedName>
</protein>
<feature type="transmembrane region" description="Helical" evidence="1">
    <location>
        <begin position="110"/>
        <end position="132"/>
    </location>
</feature>
<feature type="transmembrane region" description="Helical" evidence="1">
    <location>
        <begin position="375"/>
        <end position="398"/>
    </location>
</feature>
<dbReference type="RefSeq" id="WP_153522700.1">
    <property type="nucleotide sequence ID" value="NZ_JBEPDZ010000033.1"/>
</dbReference>
<keyword evidence="3" id="KW-1185">Reference proteome</keyword>
<feature type="transmembrane region" description="Helical" evidence="1">
    <location>
        <begin position="152"/>
        <end position="172"/>
    </location>
</feature>
<dbReference type="AlphaFoldDB" id="A0A646KF16"/>
<dbReference type="InterPro" id="IPR053160">
    <property type="entry name" value="MFS_DHA3_Transporter"/>
</dbReference>
<comment type="caution">
    <text evidence="2">The sequence shown here is derived from an EMBL/GenBank/DDBJ whole genome shotgun (WGS) entry which is preliminary data.</text>
</comment>
<feature type="transmembrane region" description="Helical" evidence="1">
    <location>
        <begin position="230"/>
        <end position="247"/>
    </location>
</feature>
<evidence type="ECO:0000313" key="3">
    <source>
        <dbReference type="Proteomes" id="UP000419138"/>
    </source>
</evidence>
<dbReference type="GO" id="GO:0022857">
    <property type="term" value="F:transmembrane transporter activity"/>
    <property type="evidence" value="ECO:0007669"/>
    <property type="project" value="InterPro"/>
</dbReference>
<dbReference type="Pfam" id="PF07690">
    <property type="entry name" value="MFS_1"/>
    <property type="match status" value="1"/>
</dbReference>
<dbReference type="PANTHER" id="PTHR23530">
    <property type="entry name" value="TRANSPORT PROTEIN-RELATED"/>
    <property type="match status" value="1"/>
</dbReference>
<dbReference type="PANTHER" id="PTHR23530:SF1">
    <property type="entry name" value="PERMEASE, MAJOR FACILITATOR SUPERFAMILY-RELATED"/>
    <property type="match status" value="1"/>
</dbReference>
<dbReference type="Proteomes" id="UP000419138">
    <property type="component" value="Unassembled WGS sequence"/>
</dbReference>
<reference evidence="2 3" key="1">
    <citation type="submission" date="2019-05" db="EMBL/GenBank/DDBJ databases">
        <title>Comparative genomics and metabolomics analyses of clavulanic acid producing Streptomyces species provides insight into specialized metabolism and evolution of beta-lactam biosynthetic gene clusters.</title>
        <authorList>
            <person name="Moore M.A."/>
            <person name="Cruz-Morales P."/>
            <person name="Barona Gomez F."/>
            <person name="Kapil T."/>
        </authorList>
    </citation>
    <scope>NUCLEOTIDE SEQUENCE [LARGE SCALE GENOMIC DNA]</scope>
    <source>
        <strain evidence="2 3">NRRL 5741</strain>
    </source>
</reference>
<feature type="transmembrane region" description="Helical" evidence="1">
    <location>
        <begin position="293"/>
        <end position="311"/>
    </location>
</feature>
<feature type="transmembrane region" description="Helical" evidence="1">
    <location>
        <begin position="317"/>
        <end position="336"/>
    </location>
</feature>
<accession>A0A646KF16</accession>
<dbReference type="InterPro" id="IPR011701">
    <property type="entry name" value="MFS"/>
</dbReference>
<dbReference type="EMBL" id="VCLA01000102">
    <property type="protein sequence ID" value="MQT00855.1"/>
    <property type="molecule type" value="Genomic_DNA"/>
</dbReference>
<sequence>MSLPVPRTPARAPGTAVHVKRLERRLLAYAGCDDLILLYPVYAVFFTEHGLSTARISTLFAVWSLTALLVEVPSGVWADAVSRRLLLIAGPLLQGAGFGLWVAFPSYGVFALGFVLWGVGGALRSGALEALVHDELDRLGAADRYPRLMGRAAAVGTVATAVATATAAPVFALGGYPALGVASVVACLLCATAAASLPEHRDRSRGSHDRTGYAATLRAGLGEVRDSGRVRRALLLTVVLTSLWGALEEYVPLLAAGTGAAVGEVPLLVLAVWAGVAAGGLLAARATGVAPPVAGAVLAAAGLVLAVGALSGAPAGFALIAVAFLVFQLADIVADTRLQAAIAGPSRATVTSLAGLGTSVLTLLVYAVYGAASGLLGHGALFALFALAYPVVGLAVAWSGRRHGDDIP</sequence>
<organism evidence="2 3">
    <name type="scientific">Streptomyces jumonjinensis</name>
    <dbReference type="NCBI Taxonomy" id="1945"/>
    <lineage>
        <taxon>Bacteria</taxon>
        <taxon>Bacillati</taxon>
        <taxon>Actinomycetota</taxon>
        <taxon>Actinomycetes</taxon>
        <taxon>Kitasatosporales</taxon>
        <taxon>Streptomycetaceae</taxon>
        <taxon>Streptomyces</taxon>
    </lineage>
</organism>
<feature type="transmembrane region" description="Helical" evidence="1">
    <location>
        <begin position="58"/>
        <end position="78"/>
    </location>
</feature>
<feature type="transmembrane region" description="Helical" evidence="1">
    <location>
        <begin position="178"/>
        <end position="197"/>
    </location>
</feature>
<feature type="transmembrane region" description="Helical" evidence="1">
    <location>
        <begin position="348"/>
        <end position="369"/>
    </location>
</feature>
<keyword evidence="1" id="KW-0472">Membrane</keyword>
<evidence type="ECO:0000256" key="1">
    <source>
        <dbReference type="SAM" id="Phobius"/>
    </source>
</evidence>
<name>A0A646KF16_STRJU</name>